<dbReference type="Proteomes" id="UP000793456">
    <property type="component" value="Chromosome XVIII"/>
</dbReference>
<accession>A0ACD3QJ17</accession>
<sequence length="266" mass="30399">MKDESKESAKASSASGQEGGRSTQAARRTSPRQKDRRAVQFTGEKSTSRSTSSARRRLYANTPMRKSLLDLDRCLTWSSSSWLISPFMDQRGDGLPLVVQWCRAVKFKLAAFLGRLIGTEQDGQARAHRKEIVPLGAPWGDVTVHRNMPPLKFYYDFKSNINLYTIVWGPCWDPAWTLIGQSVDLLTKPTVDPSPPLAWWDKSRLLMHGRWVMDIDQANLHQLATEDPYNTTENMHWEWNKLNFDWNPGQFVFKGDLDVNVRTASK</sequence>
<name>A0ACD3QJ17_LARCR</name>
<dbReference type="EMBL" id="CM011691">
    <property type="protein sequence ID" value="TMS07079.1"/>
    <property type="molecule type" value="Genomic_DNA"/>
</dbReference>
<keyword evidence="2" id="KW-1185">Reference proteome</keyword>
<protein>
    <submittedName>
        <fullName evidence="1">Uncharacterized protein</fullName>
    </submittedName>
</protein>
<evidence type="ECO:0000313" key="1">
    <source>
        <dbReference type="EMBL" id="TMS07079.1"/>
    </source>
</evidence>
<evidence type="ECO:0000313" key="2">
    <source>
        <dbReference type="Proteomes" id="UP000793456"/>
    </source>
</evidence>
<reference evidence="1" key="1">
    <citation type="submission" date="2018-11" db="EMBL/GenBank/DDBJ databases">
        <title>The sequence and de novo assembly of Larimichthys crocea genome using PacBio and Hi-C technologies.</title>
        <authorList>
            <person name="Xu P."/>
            <person name="Chen B."/>
            <person name="Zhou Z."/>
            <person name="Ke Q."/>
            <person name="Wu Y."/>
            <person name="Bai H."/>
            <person name="Pu F."/>
        </authorList>
    </citation>
    <scope>NUCLEOTIDE SEQUENCE</scope>
    <source>
        <tissue evidence="1">Muscle</tissue>
    </source>
</reference>
<organism evidence="1 2">
    <name type="scientific">Larimichthys crocea</name>
    <name type="common">Large yellow croaker</name>
    <name type="synonym">Pseudosciaena crocea</name>
    <dbReference type="NCBI Taxonomy" id="215358"/>
    <lineage>
        <taxon>Eukaryota</taxon>
        <taxon>Metazoa</taxon>
        <taxon>Chordata</taxon>
        <taxon>Craniata</taxon>
        <taxon>Vertebrata</taxon>
        <taxon>Euteleostomi</taxon>
        <taxon>Actinopterygii</taxon>
        <taxon>Neopterygii</taxon>
        <taxon>Teleostei</taxon>
        <taxon>Neoteleostei</taxon>
        <taxon>Acanthomorphata</taxon>
        <taxon>Eupercaria</taxon>
        <taxon>Sciaenidae</taxon>
        <taxon>Larimichthys</taxon>
    </lineage>
</organism>
<gene>
    <name evidence="1" type="ORF">E3U43_011172</name>
</gene>
<proteinExistence type="predicted"/>
<comment type="caution">
    <text evidence="1">The sequence shown here is derived from an EMBL/GenBank/DDBJ whole genome shotgun (WGS) entry which is preliminary data.</text>
</comment>